<proteinExistence type="predicted"/>
<dbReference type="SUPFAM" id="SSF53300">
    <property type="entry name" value="vWA-like"/>
    <property type="match status" value="1"/>
</dbReference>
<dbReference type="EMBL" id="CAJPEV010014610">
    <property type="protein sequence ID" value="CAG0906992.1"/>
    <property type="molecule type" value="Genomic_DNA"/>
</dbReference>
<dbReference type="AlphaFoldDB" id="A0A7R9AJ08"/>
<dbReference type="Proteomes" id="UP000677054">
    <property type="component" value="Unassembled WGS sequence"/>
</dbReference>
<feature type="domain" description="VWFA" evidence="2">
    <location>
        <begin position="67"/>
        <end position="245"/>
    </location>
</feature>
<gene>
    <name evidence="3" type="ORF">DSTB1V02_LOCUS14689</name>
</gene>
<name>A0A7R9AJ08_9CRUS</name>
<keyword evidence="1" id="KW-0732">Signal</keyword>
<dbReference type="InterPro" id="IPR002035">
    <property type="entry name" value="VWF_A"/>
</dbReference>
<dbReference type="PANTHER" id="PTHR24020:SF20">
    <property type="entry name" value="PH DOMAIN-CONTAINING PROTEIN"/>
    <property type="match status" value="1"/>
</dbReference>
<dbReference type="InterPro" id="IPR050525">
    <property type="entry name" value="ECM_Assembly_Org"/>
</dbReference>
<dbReference type="SMART" id="SM00327">
    <property type="entry name" value="VWA"/>
    <property type="match status" value="1"/>
</dbReference>
<dbReference type="Gene3D" id="3.40.50.410">
    <property type="entry name" value="von Willebrand factor, type A domain"/>
    <property type="match status" value="1"/>
</dbReference>
<protein>
    <recommendedName>
        <fullName evidence="2">VWFA domain-containing protein</fullName>
    </recommendedName>
</protein>
<dbReference type="PROSITE" id="PS50234">
    <property type="entry name" value="VWFA"/>
    <property type="match status" value="1"/>
</dbReference>
<dbReference type="PANTHER" id="PTHR24020">
    <property type="entry name" value="COLLAGEN ALPHA"/>
    <property type="match status" value="1"/>
</dbReference>
<dbReference type="PRINTS" id="PR00453">
    <property type="entry name" value="VWFADOMAIN"/>
</dbReference>
<dbReference type="CDD" id="cd01450">
    <property type="entry name" value="vWFA_subfamily_ECM"/>
    <property type="match status" value="1"/>
</dbReference>
<accession>A0A7R9AJ08</accession>
<sequence>MFAVCVFLFLLLCRTEADFRDDEEDDDEVPIEDWDSTRPTPPSKVDVLAHVLKDQVWALKRHPRPLDLVFLLDASSSVGEDNFRSELAFVAKLLADFPLSPGHGRVAVVAFSSADRIFAHVDHISSTADGDNKCSLLAALRKIRYSGGGTYTLGAMLIAEKILRKGRRDANRVLILVTDGFSNGGDPIPVAIRLKRAGVAIFTFGIRNGNVQELSAMASEPKNSFILNGFREFQSLAHRALHEDLEVGEYVAYDPSACGELCSGPEPCCSDPSECTCGIRTGQVACLCPPGYYGNGIRGDCVRKSDPTVKSGVEVRER</sequence>
<evidence type="ECO:0000259" key="2">
    <source>
        <dbReference type="PROSITE" id="PS50234"/>
    </source>
</evidence>
<organism evidence="3">
    <name type="scientific">Darwinula stevensoni</name>
    <dbReference type="NCBI Taxonomy" id="69355"/>
    <lineage>
        <taxon>Eukaryota</taxon>
        <taxon>Metazoa</taxon>
        <taxon>Ecdysozoa</taxon>
        <taxon>Arthropoda</taxon>
        <taxon>Crustacea</taxon>
        <taxon>Oligostraca</taxon>
        <taxon>Ostracoda</taxon>
        <taxon>Podocopa</taxon>
        <taxon>Podocopida</taxon>
        <taxon>Darwinulocopina</taxon>
        <taxon>Darwinuloidea</taxon>
        <taxon>Darwinulidae</taxon>
        <taxon>Darwinula</taxon>
    </lineage>
</organism>
<evidence type="ECO:0000313" key="3">
    <source>
        <dbReference type="EMBL" id="CAD7254943.1"/>
    </source>
</evidence>
<dbReference type="EMBL" id="LR914128">
    <property type="protein sequence ID" value="CAD7254943.1"/>
    <property type="molecule type" value="Genomic_DNA"/>
</dbReference>
<feature type="chain" id="PRO_5036402832" description="VWFA domain-containing protein" evidence="1">
    <location>
        <begin position="18"/>
        <end position="318"/>
    </location>
</feature>
<feature type="signal peptide" evidence="1">
    <location>
        <begin position="1"/>
        <end position="17"/>
    </location>
</feature>
<dbReference type="OrthoDB" id="6515930at2759"/>
<evidence type="ECO:0000256" key="1">
    <source>
        <dbReference type="SAM" id="SignalP"/>
    </source>
</evidence>
<dbReference type="Pfam" id="PF00092">
    <property type="entry name" value="VWA"/>
    <property type="match status" value="1"/>
</dbReference>
<dbReference type="InterPro" id="IPR036465">
    <property type="entry name" value="vWFA_dom_sf"/>
</dbReference>
<reference evidence="3" key="1">
    <citation type="submission" date="2020-11" db="EMBL/GenBank/DDBJ databases">
        <authorList>
            <person name="Tran Van P."/>
        </authorList>
    </citation>
    <scope>NUCLEOTIDE SEQUENCE</scope>
</reference>
<feature type="non-terminal residue" evidence="3">
    <location>
        <position position="1"/>
    </location>
</feature>
<keyword evidence="4" id="KW-1185">Reference proteome</keyword>
<dbReference type="GO" id="GO:0032991">
    <property type="term" value="C:protein-containing complex"/>
    <property type="evidence" value="ECO:0007669"/>
    <property type="project" value="UniProtKB-ARBA"/>
</dbReference>
<evidence type="ECO:0000313" key="4">
    <source>
        <dbReference type="Proteomes" id="UP000677054"/>
    </source>
</evidence>